<dbReference type="Gene3D" id="3.90.1510.10">
    <property type="entry name" value="Glycerate kinase, domain 2"/>
    <property type="match status" value="1"/>
</dbReference>
<dbReference type="PANTHER" id="PTHR21599:SF0">
    <property type="entry name" value="GLYCERATE KINASE"/>
    <property type="match status" value="1"/>
</dbReference>
<dbReference type="Proteomes" id="UP001065549">
    <property type="component" value="Unassembled WGS sequence"/>
</dbReference>
<dbReference type="AlphaFoldDB" id="A0A9J6QIW3"/>
<evidence type="ECO:0000256" key="4">
    <source>
        <dbReference type="PIRNR" id="PIRNR006078"/>
    </source>
</evidence>
<dbReference type="NCBIfam" id="TIGR00045">
    <property type="entry name" value="glycerate kinase"/>
    <property type="match status" value="1"/>
</dbReference>
<evidence type="ECO:0000256" key="1">
    <source>
        <dbReference type="ARBA" id="ARBA00006284"/>
    </source>
</evidence>
<dbReference type="Gene3D" id="3.40.50.10350">
    <property type="entry name" value="Glycerate kinase, domain 1"/>
    <property type="match status" value="1"/>
</dbReference>
<dbReference type="InterPro" id="IPR018193">
    <property type="entry name" value="Glyc_kinase_flavodox-like_fold"/>
</dbReference>
<proteinExistence type="inferred from homology"/>
<keyword evidence="2 4" id="KW-0808">Transferase</keyword>
<evidence type="ECO:0000256" key="2">
    <source>
        <dbReference type="ARBA" id="ARBA00022679"/>
    </source>
</evidence>
<evidence type="ECO:0000256" key="3">
    <source>
        <dbReference type="ARBA" id="ARBA00022777"/>
    </source>
</evidence>
<dbReference type="SUPFAM" id="SSF110738">
    <property type="entry name" value="Glycerate kinase I"/>
    <property type="match status" value="1"/>
</dbReference>
<evidence type="ECO:0000313" key="6">
    <source>
        <dbReference type="Proteomes" id="UP001065549"/>
    </source>
</evidence>
<comment type="similarity">
    <text evidence="1 4">Belongs to the glycerate kinase type-1 family.</text>
</comment>
<dbReference type="Pfam" id="PF02595">
    <property type="entry name" value="Gly_kinase"/>
    <property type="match status" value="1"/>
</dbReference>
<dbReference type="GO" id="GO:0008887">
    <property type="term" value="F:glycerate kinase activity"/>
    <property type="evidence" value="ECO:0007669"/>
    <property type="project" value="UniProtKB-UniRule"/>
</dbReference>
<keyword evidence="3 4" id="KW-0418">Kinase</keyword>
<dbReference type="GO" id="GO:0031388">
    <property type="term" value="P:organic acid phosphorylation"/>
    <property type="evidence" value="ECO:0007669"/>
    <property type="project" value="UniProtKB-UniRule"/>
</dbReference>
<comment type="caution">
    <text evidence="5">The sequence shown here is derived from an EMBL/GenBank/DDBJ whole genome shotgun (WGS) entry which is preliminary data.</text>
</comment>
<dbReference type="RefSeq" id="WP_148397051.1">
    <property type="nucleotide sequence ID" value="NZ_JAJAGH010000010.1"/>
</dbReference>
<reference evidence="5" key="1">
    <citation type="submission" date="2022-09" db="EMBL/GenBank/DDBJ databases">
        <title>Culturomic study of gut microbiota in children with autism spectrum disorder.</title>
        <authorList>
            <person name="Efimov B.A."/>
            <person name="Chaplin A.V."/>
            <person name="Sokolova S.R."/>
            <person name="Pikina A.P."/>
            <person name="Korzhanova M."/>
            <person name="Belova V."/>
            <person name="Korostin D."/>
        </authorList>
    </citation>
    <scope>NUCLEOTIDE SEQUENCE</scope>
    <source>
        <strain evidence="5">ASD5510</strain>
    </source>
</reference>
<protein>
    <submittedName>
        <fullName evidence="5">Glycerate kinase</fullName>
    </submittedName>
</protein>
<dbReference type="InterPro" id="IPR036129">
    <property type="entry name" value="Glycerate_kinase_sf"/>
</dbReference>
<gene>
    <name evidence="5" type="ORF">OBO34_03570</name>
</gene>
<organism evidence="5 6">
    <name type="scientific">Hominibacterium faecale</name>
    <dbReference type="NCBI Taxonomy" id="2839743"/>
    <lineage>
        <taxon>Bacteria</taxon>
        <taxon>Bacillati</taxon>
        <taxon>Bacillota</taxon>
        <taxon>Clostridia</taxon>
        <taxon>Peptostreptococcales</taxon>
        <taxon>Anaerovoracaceae</taxon>
        <taxon>Hominibacterium</taxon>
    </lineage>
</organism>
<dbReference type="InterPro" id="IPR004381">
    <property type="entry name" value="Glycerate_kinase"/>
</dbReference>
<dbReference type="PANTHER" id="PTHR21599">
    <property type="entry name" value="GLYCERATE KINASE"/>
    <property type="match status" value="1"/>
</dbReference>
<accession>A0A9J6QIW3</accession>
<dbReference type="EMBL" id="JAOSHN010000001">
    <property type="protein sequence ID" value="MCU7377432.1"/>
    <property type="molecule type" value="Genomic_DNA"/>
</dbReference>
<keyword evidence="6" id="KW-1185">Reference proteome</keyword>
<evidence type="ECO:0000313" key="5">
    <source>
        <dbReference type="EMBL" id="MCU7377432.1"/>
    </source>
</evidence>
<dbReference type="InterPro" id="IPR018197">
    <property type="entry name" value="Glycerate_kinase_RE-like"/>
</dbReference>
<dbReference type="PIRSF" id="PIRSF006078">
    <property type="entry name" value="GlxK"/>
    <property type="match status" value="1"/>
</dbReference>
<name>A0A9J6QIW3_9FIRM</name>
<sequence length="380" mass="40047">MNKKAPTKEKYVIMPDSFKGTMDAIEVCRIMETSIKAYDPQAQIISVPIADGGEGTVDCFLHAFGGEKKEAQVTGPFGETVHACYGRIGETAVVEMAAVSGFSIGKKGGNNPSTATTYGVGELIKAAVSGGAKKIVLGLGGSCTNDGGAGMAAALGVRFYDEQGNLFLPTGGTLDQISRIETSECGRFLKGIQIEAMCDIENPLYGPNGAAYVFAPQKGADPDMVKDLDLNLRIYAQRIKEWTGIDVSEIKGGGAAGGMGAGAFAFLGAELKQGIGVILDLLDFETTLRDCRVIFTGEGQLDRQSLGGKVIAGIARRAKKAQVPVIAVVGTVKGDISPIYDLGVSNVFQTDPGTYKNEEELKRNCRKDLARAMMQALTHA</sequence>